<sequence length="94" mass="9530">MRSQNFPAKLPQQVLPSAPECLIHLMPAKPALLPVHNTRSALPDTAASTSPLPAATSTGLWVDAGAAVTGAALGTPATPSATPLKTADLVIILE</sequence>
<name>A0A919AXD2_9ACTN</name>
<proteinExistence type="predicted"/>
<evidence type="ECO:0000313" key="1">
    <source>
        <dbReference type="EMBL" id="GHF27957.1"/>
    </source>
</evidence>
<comment type="caution">
    <text evidence="1">The sequence shown here is derived from an EMBL/GenBank/DDBJ whole genome shotgun (WGS) entry which is preliminary data.</text>
</comment>
<dbReference type="AlphaFoldDB" id="A0A919AXD2"/>
<dbReference type="Proteomes" id="UP000630718">
    <property type="component" value="Unassembled WGS sequence"/>
</dbReference>
<gene>
    <name evidence="1" type="ORF">GCM10018772_62020</name>
</gene>
<evidence type="ECO:0000313" key="2">
    <source>
        <dbReference type="Proteomes" id="UP000630718"/>
    </source>
</evidence>
<keyword evidence="2" id="KW-1185">Reference proteome</keyword>
<dbReference type="EMBL" id="BNBI01000017">
    <property type="protein sequence ID" value="GHF27957.1"/>
    <property type="molecule type" value="Genomic_DNA"/>
</dbReference>
<protein>
    <submittedName>
        <fullName evidence="1">Uncharacterized protein</fullName>
    </submittedName>
</protein>
<organism evidence="1 2">
    <name type="scientific">Streptomyces fumanus</name>
    <dbReference type="NCBI Taxonomy" id="67302"/>
    <lineage>
        <taxon>Bacteria</taxon>
        <taxon>Bacillati</taxon>
        <taxon>Actinomycetota</taxon>
        <taxon>Actinomycetes</taxon>
        <taxon>Kitasatosporales</taxon>
        <taxon>Streptomycetaceae</taxon>
        <taxon>Streptomyces</taxon>
    </lineage>
</organism>
<reference evidence="1" key="2">
    <citation type="submission" date="2020-09" db="EMBL/GenBank/DDBJ databases">
        <authorList>
            <person name="Sun Q."/>
            <person name="Ohkuma M."/>
        </authorList>
    </citation>
    <scope>NUCLEOTIDE SEQUENCE</scope>
    <source>
        <strain evidence="1">JCM 4477</strain>
    </source>
</reference>
<accession>A0A919AXD2</accession>
<reference evidence="1" key="1">
    <citation type="journal article" date="2014" name="Int. J. Syst. Evol. Microbiol.">
        <title>Complete genome sequence of Corynebacterium casei LMG S-19264T (=DSM 44701T), isolated from a smear-ripened cheese.</title>
        <authorList>
            <consortium name="US DOE Joint Genome Institute (JGI-PGF)"/>
            <person name="Walter F."/>
            <person name="Albersmeier A."/>
            <person name="Kalinowski J."/>
            <person name="Ruckert C."/>
        </authorList>
    </citation>
    <scope>NUCLEOTIDE SEQUENCE</scope>
    <source>
        <strain evidence="1">JCM 4477</strain>
    </source>
</reference>